<evidence type="ECO:0000256" key="10">
    <source>
        <dbReference type="ARBA" id="ARBA00022840"/>
    </source>
</evidence>
<dbReference type="InterPro" id="IPR014729">
    <property type="entry name" value="Rossmann-like_a/b/a_fold"/>
</dbReference>
<dbReference type="InterPro" id="IPR023586">
    <property type="entry name" value="Ile-tRNA-ligase_type2"/>
</dbReference>
<evidence type="ECO:0000256" key="8">
    <source>
        <dbReference type="ARBA" id="ARBA00022741"/>
    </source>
</evidence>
<dbReference type="PRINTS" id="PR00984">
    <property type="entry name" value="TRNASYNTHILE"/>
</dbReference>
<dbReference type="FunFam" id="3.40.50.620:FF:000075">
    <property type="entry name" value="Isoleucine--tRNA ligase"/>
    <property type="match status" value="1"/>
</dbReference>
<evidence type="ECO:0000313" key="18">
    <source>
        <dbReference type="EMBL" id="ASS38095.1"/>
    </source>
</evidence>
<comment type="subunit">
    <text evidence="4 15">Monomer.</text>
</comment>
<sequence length="1042" mass="120018">MFENLSEKSVADVQEEQIQHWSDIDLLHLCVKEREGDPSFVFYEGPPTANGKPGIHHVMARTLKDSINRYKNMQGFQVKRKAGWDTHGLPVEIEVEKQLGMSGKNDIESYGIKEFNEKCRESVFKYTGLWRDMSEKMAYLADMDDPYITYDNNYIESGWWIIKKFFDEGLIYEGHKVLPYCARCGTGLASHEVAQGYKEDPVLTVTCKFRRRDRENEYFLAWTTTPWTLPSNILITVGPEVVYVRAKMLEGIEEGNIFYVAKNLADRVLGEGKYEVLEEMTGKELEYIPYEPLSTFVYGDDLDKVNGFFVANADYVTVEDGTGLVHTAYAFGEDDYNTCRSYGVDFEEPVDEKGCFTKTPWEGRFVMEEGLDVEILKYFAAENKVFAKQKMVHNYPHCWRCDTPLVYYSKPGWYIEMTKLKDQLIANNNTVNWYPPYVGEKRFGNWLADVKDWNISRSRYWGTPIPIWKCECGHLESAGNRAELAEKAIEDVNPETIELHRPYVDDIHFKCPSCGKTMDRIPEVMDCWFDSGAMPFAQWHYPFENADRFEKELFPADFICEGIDQTRGWFYSLMAISTFIMGKAPYKNVLVNDLILDAKGKKMSKHVGNTVDPFEMMSKYGADVIRWYLVSVSPAWTPTKFDEEGVKDVQSKFFGTLRNIYNFFVLYSNMDDTDPANLDFPYENRPELDRWIISRYNRLVADVTEYMDEYDHMKTVRAINDFVIEDFSNWYIRRARRRFYADDMTDDKKSVYATTYEVLLGVIKMIAPVAPFISDEMYVKLTGERTVHIAHFPTSNSGLIDEKTEERMGLVKTLVNLGRGTREKERLKVRQPLSEVIVDGKYEELISDLVPLITEELNVKNVVFEKNLDKYMNFAVKPDFKAAGPVLGKDIKEFAGKLTQFDAKELIANVSDGSVKLELGGTEYEITEDFLDVRISAKEGFVVGMENNVFTILDTTLTPELVNEGYVREVISKIQQLRKQNDFEMLDHITIRFEADDEVKAAVLGAVDHIKEETLADSVVEETGLETFDINGHKTGLAVTKC</sequence>
<comment type="function">
    <text evidence="13 15">Catalyzes the attachment of isoleucine to tRNA(Ile). As IleRS can inadvertently accommodate and process structurally similar amino acids such as valine, to avoid such errors it has two additional distinct tRNA(Ile)-dependent editing activities. One activity is designated as 'pretransfer' editing and involves the hydrolysis of activated Val-AMP. The other activity is designated 'posttransfer' editing and involves deacylation of mischarged Val-tRNA(Ile).</text>
</comment>
<evidence type="ECO:0000256" key="4">
    <source>
        <dbReference type="ARBA" id="ARBA00011245"/>
    </source>
</evidence>
<feature type="short sequence motif" description="'HIGH' region" evidence="15">
    <location>
        <begin position="47"/>
        <end position="57"/>
    </location>
</feature>
<dbReference type="EMBL" id="CP016199">
    <property type="protein sequence ID" value="ASS38095.1"/>
    <property type="molecule type" value="Genomic_DNA"/>
</dbReference>
<evidence type="ECO:0000256" key="7">
    <source>
        <dbReference type="ARBA" id="ARBA00022723"/>
    </source>
</evidence>
<dbReference type="Gene3D" id="3.40.50.620">
    <property type="entry name" value="HUPs"/>
    <property type="match status" value="2"/>
</dbReference>
<dbReference type="SUPFAM" id="SSF47323">
    <property type="entry name" value="Anticodon-binding domain of a subclass of class I aminoacyl-tRNA synthetases"/>
    <property type="match status" value="1"/>
</dbReference>
<dbReference type="NCBIfam" id="TIGR00392">
    <property type="entry name" value="ileS"/>
    <property type="match status" value="1"/>
</dbReference>
<evidence type="ECO:0000256" key="13">
    <source>
        <dbReference type="ARBA" id="ARBA00025217"/>
    </source>
</evidence>
<evidence type="ECO:0000256" key="14">
    <source>
        <dbReference type="ARBA" id="ARBA00048359"/>
    </source>
</evidence>
<accession>A0A223AT57</accession>
<dbReference type="AlphaFoldDB" id="A0A223AT57"/>
<comment type="subcellular location">
    <subcellularLocation>
        <location evidence="2 15">Cytoplasm</location>
    </subcellularLocation>
</comment>
<dbReference type="Gene3D" id="3.90.740.10">
    <property type="entry name" value="Valyl/Leucyl/Isoleucyl-tRNA synthetase, editing domain"/>
    <property type="match status" value="1"/>
</dbReference>
<dbReference type="CDD" id="cd00818">
    <property type="entry name" value="IleRS_core"/>
    <property type="match status" value="1"/>
</dbReference>
<keyword evidence="11 15" id="KW-0648">Protein biosynthesis</keyword>
<proteinExistence type="inferred from homology"/>
<comment type="similarity">
    <text evidence="3 15">Belongs to the class-I aminoacyl-tRNA synthetase family. IleS type 2 subfamily.</text>
</comment>
<dbReference type="GO" id="GO:0008270">
    <property type="term" value="F:zinc ion binding"/>
    <property type="evidence" value="ECO:0007669"/>
    <property type="project" value="UniProtKB-UniRule"/>
</dbReference>
<dbReference type="InterPro" id="IPR033709">
    <property type="entry name" value="Anticodon_Ile_ABEc"/>
</dbReference>
<evidence type="ECO:0000256" key="3">
    <source>
        <dbReference type="ARBA" id="ARBA00007078"/>
    </source>
</evidence>
<dbReference type="InterPro" id="IPR009080">
    <property type="entry name" value="tRNAsynth_Ia_anticodon-bd"/>
</dbReference>
<keyword evidence="19" id="KW-1185">Reference proteome</keyword>
<dbReference type="Proteomes" id="UP000214689">
    <property type="component" value="Chromosome"/>
</dbReference>
<evidence type="ECO:0000256" key="12">
    <source>
        <dbReference type="ARBA" id="ARBA00023146"/>
    </source>
</evidence>
<dbReference type="GO" id="GO:0004822">
    <property type="term" value="F:isoleucine-tRNA ligase activity"/>
    <property type="evidence" value="ECO:0007669"/>
    <property type="project" value="UniProtKB-UniRule"/>
</dbReference>
<evidence type="ECO:0000259" key="17">
    <source>
        <dbReference type="Pfam" id="PF08264"/>
    </source>
</evidence>
<dbReference type="Pfam" id="PF00133">
    <property type="entry name" value="tRNA-synt_1"/>
    <property type="match status" value="1"/>
</dbReference>
<dbReference type="FunFam" id="3.40.50.620:FF:000063">
    <property type="entry name" value="Isoleucine--tRNA ligase"/>
    <property type="match status" value="1"/>
</dbReference>
<evidence type="ECO:0000256" key="2">
    <source>
        <dbReference type="ARBA" id="ARBA00004496"/>
    </source>
</evidence>
<dbReference type="GO" id="GO:0006428">
    <property type="term" value="P:isoleucyl-tRNA aminoacylation"/>
    <property type="evidence" value="ECO:0007669"/>
    <property type="project" value="UniProtKB-UniRule"/>
</dbReference>
<protein>
    <recommendedName>
        <fullName evidence="15">Isoleucine--tRNA ligase</fullName>
        <ecNumber evidence="15">6.1.1.5</ecNumber>
    </recommendedName>
    <alternativeName>
        <fullName evidence="15">Isoleucyl-tRNA synthetase</fullName>
        <shortName evidence="15">IleRS</shortName>
    </alternativeName>
</protein>
<keyword evidence="10 15" id="KW-0067">ATP-binding</keyword>
<dbReference type="InterPro" id="IPR009008">
    <property type="entry name" value="Val/Leu/Ile-tRNA-synth_edit"/>
</dbReference>
<reference evidence="19" key="1">
    <citation type="submission" date="2016-05" db="EMBL/GenBank/DDBJ databases">
        <authorList>
            <person name="Holder M.E."/>
            <person name="Ajami N.J."/>
            <person name="Petrosino J.F."/>
        </authorList>
    </citation>
    <scope>NUCLEOTIDE SEQUENCE [LARGE SCALE GENOMIC DNA]</scope>
    <source>
        <strain evidence="19">ATCC 700696</strain>
    </source>
</reference>
<gene>
    <name evidence="15" type="primary">ileS</name>
    <name evidence="18" type="ORF">AXF17_06530</name>
</gene>
<evidence type="ECO:0000256" key="6">
    <source>
        <dbReference type="ARBA" id="ARBA00022598"/>
    </source>
</evidence>
<comment type="catalytic activity">
    <reaction evidence="14 15">
        <text>tRNA(Ile) + L-isoleucine + ATP = L-isoleucyl-tRNA(Ile) + AMP + diphosphate</text>
        <dbReference type="Rhea" id="RHEA:11060"/>
        <dbReference type="Rhea" id="RHEA-COMP:9666"/>
        <dbReference type="Rhea" id="RHEA-COMP:9695"/>
        <dbReference type="ChEBI" id="CHEBI:30616"/>
        <dbReference type="ChEBI" id="CHEBI:33019"/>
        <dbReference type="ChEBI" id="CHEBI:58045"/>
        <dbReference type="ChEBI" id="CHEBI:78442"/>
        <dbReference type="ChEBI" id="CHEBI:78528"/>
        <dbReference type="ChEBI" id="CHEBI:456215"/>
        <dbReference type="EC" id="6.1.1.5"/>
    </reaction>
</comment>
<dbReference type="Gene3D" id="1.10.730.10">
    <property type="entry name" value="Isoleucyl-tRNA Synthetase, Domain 1"/>
    <property type="match status" value="1"/>
</dbReference>
<feature type="binding site" evidence="15">
    <location>
        <position position="605"/>
    </location>
    <ligand>
        <name>ATP</name>
        <dbReference type="ChEBI" id="CHEBI:30616"/>
    </ligand>
</feature>
<dbReference type="CDD" id="cd07961">
    <property type="entry name" value="Anticodon_Ia_Ile_ABEc"/>
    <property type="match status" value="1"/>
</dbReference>
<name>A0A223AT57_9FIRM</name>
<evidence type="ECO:0000256" key="15">
    <source>
        <dbReference type="HAMAP-Rule" id="MF_02003"/>
    </source>
</evidence>
<dbReference type="InterPro" id="IPR002300">
    <property type="entry name" value="aa-tRNA-synth_Ia"/>
</dbReference>
<evidence type="ECO:0000313" key="19">
    <source>
        <dbReference type="Proteomes" id="UP000214689"/>
    </source>
</evidence>
<dbReference type="EC" id="6.1.1.5" evidence="15"/>
<dbReference type="OrthoDB" id="9810365at2"/>
<evidence type="ECO:0000259" key="16">
    <source>
        <dbReference type="Pfam" id="PF00133"/>
    </source>
</evidence>
<dbReference type="GO" id="GO:0005737">
    <property type="term" value="C:cytoplasm"/>
    <property type="evidence" value="ECO:0007669"/>
    <property type="project" value="UniProtKB-SubCell"/>
</dbReference>
<dbReference type="Pfam" id="PF08264">
    <property type="entry name" value="Anticodon_1"/>
    <property type="match status" value="1"/>
</dbReference>
<feature type="short sequence motif" description="'KMSKS' region" evidence="15">
    <location>
        <begin position="602"/>
        <end position="606"/>
    </location>
</feature>
<dbReference type="Pfam" id="PF19302">
    <property type="entry name" value="DUF5915"/>
    <property type="match status" value="1"/>
</dbReference>
<feature type="domain" description="Methionyl/Valyl/Leucyl/Isoleucyl-tRNA synthetase anticodon-binding" evidence="17">
    <location>
        <begin position="689"/>
        <end position="836"/>
    </location>
</feature>
<comment type="cofactor">
    <cofactor evidence="1 15">
        <name>Zn(2+)</name>
        <dbReference type="ChEBI" id="CHEBI:29105"/>
    </cofactor>
</comment>
<keyword evidence="12 15" id="KW-0030">Aminoacyl-tRNA synthetase</keyword>
<evidence type="ECO:0000256" key="5">
    <source>
        <dbReference type="ARBA" id="ARBA00022490"/>
    </source>
</evidence>
<dbReference type="GO" id="GO:0002161">
    <property type="term" value="F:aminoacyl-tRNA deacylase activity"/>
    <property type="evidence" value="ECO:0007669"/>
    <property type="project" value="InterPro"/>
</dbReference>
<dbReference type="FunFam" id="1.10.730.10:FF:000002">
    <property type="entry name" value="Leucine--tRNA ligase"/>
    <property type="match status" value="1"/>
</dbReference>
<organism evidence="18 19">
    <name type="scientific">Mogibacterium pumilum</name>
    <dbReference type="NCBI Taxonomy" id="86332"/>
    <lineage>
        <taxon>Bacteria</taxon>
        <taxon>Bacillati</taxon>
        <taxon>Bacillota</taxon>
        <taxon>Clostridia</taxon>
        <taxon>Peptostreptococcales</taxon>
        <taxon>Anaerovoracaceae</taxon>
        <taxon>Mogibacterium</taxon>
    </lineage>
</organism>
<dbReference type="SUPFAM" id="SSF52374">
    <property type="entry name" value="Nucleotidylyl transferase"/>
    <property type="match status" value="1"/>
</dbReference>
<dbReference type="GO" id="GO:0005524">
    <property type="term" value="F:ATP binding"/>
    <property type="evidence" value="ECO:0007669"/>
    <property type="project" value="UniProtKB-UniRule"/>
</dbReference>
<dbReference type="InterPro" id="IPR002301">
    <property type="entry name" value="Ile-tRNA-ligase"/>
</dbReference>
<keyword evidence="5 15" id="KW-0963">Cytoplasm</keyword>
<dbReference type="PANTHER" id="PTHR42780:SF1">
    <property type="entry name" value="ISOLEUCINE--TRNA LIGASE, CYTOPLASMIC"/>
    <property type="match status" value="1"/>
</dbReference>
<dbReference type="PANTHER" id="PTHR42780">
    <property type="entry name" value="SOLEUCYL-TRNA SYNTHETASE"/>
    <property type="match status" value="1"/>
</dbReference>
<keyword evidence="7 15" id="KW-0479">Metal-binding</keyword>
<keyword evidence="8 15" id="KW-0547">Nucleotide-binding</keyword>
<dbReference type="SUPFAM" id="SSF50677">
    <property type="entry name" value="ValRS/IleRS/LeuRS editing domain"/>
    <property type="match status" value="1"/>
</dbReference>
<keyword evidence="6 15" id="KW-0436">Ligase</keyword>
<dbReference type="RefSeq" id="WP_094234333.1">
    <property type="nucleotide sequence ID" value="NZ_CP016199.1"/>
</dbReference>
<evidence type="ECO:0000256" key="11">
    <source>
        <dbReference type="ARBA" id="ARBA00022917"/>
    </source>
</evidence>
<dbReference type="HAMAP" id="MF_02003">
    <property type="entry name" value="Ile_tRNA_synth_type2"/>
    <property type="match status" value="1"/>
</dbReference>
<evidence type="ECO:0000256" key="1">
    <source>
        <dbReference type="ARBA" id="ARBA00001947"/>
    </source>
</evidence>
<feature type="domain" description="Aminoacyl-tRNA synthetase class Ia" evidence="16">
    <location>
        <begin position="18"/>
        <end position="634"/>
    </location>
</feature>
<comment type="domain">
    <text evidence="15">IleRS has two distinct active sites: one for aminoacylation and one for editing. The misactivated valine is translocated from the active site to the editing site, which sterically excludes the correctly activated isoleucine. The single editing site contains two valyl binding pockets, one specific for each substrate (Val-AMP or Val-tRNA(Ile)).</text>
</comment>
<evidence type="ECO:0000256" key="9">
    <source>
        <dbReference type="ARBA" id="ARBA00022833"/>
    </source>
</evidence>
<dbReference type="InterPro" id="IPR013155">
    <property type="entry name" value="M/V/L/I-tRNA-synth_anticd-bd"/>
</dbReference>
<dbReference type="GO" id="GO:0000049">
    <property type="term" value="F:tRNA binding"/>
    <property type="evidence" value="ECO:0007669"/>
    <property type="project" value="InterPro"/>
</dbReference>
<keyword evidence="9 15" id="KW-0862">Zinc</keyword>